<sequence length="66" mass="6970">MSSIQFNFPPESYSAVYTADGTTNANVVAKCNLTDSCDGSASPPTTVRTPPSSLFSCFHCAVSLFK</sequence>
<evidence type="ECO:0000313" key="2">
    <source>
        <dbReference type="Proteomes" id="UP000814243"/>
    </source>
</evidence>
<protein>
    <submittedName>
        <fullName evidence="1">Uncharacterized protein</fullName>
    </submittedName>
</protein>
<name>A0A922SNE0_SPOEX</name>
<dbReference type="Proteomes" id="UP000814243">
    <property type="component" value="Unassembled WGS sequence"/>
</dbReference>
<reference evidence="1" key="1">
    <citation type="journal article" date="2021" name="G3 (Bethesda)">
        <title>Genome and transcriptome analysis of the beet armyworm Spodoptera exigua reveals targets for pest control. .</title>
        <authorList>
            <person name="Simon S."/>
            <person name="Breeschoten T."/>
            <person name="Jansen H.J."/>
            <person name="Dirks R.P."/>
            <person name="Schranz M.E."/>
            <person name="Ros V.I.D."/>
        </authorList>
    </citation>
    <scope>NUCLEOTIDE SEQUENCE</scope>
    <source>
        <strain evidence="1">TB_SE_WUR_2020</strain>
    </source>
</reference>
<gene>
    <name evidence="1" type="ORF">HF086_008840</name>
</gene>
<organism evidence="1 2">
    <name type="scientific">Spodoptera exigua</name>
    <name type="common">Beet armyworm</name>
    <name type="synonym">Noctua fulgens</name>
    <dbReference type="NCBI Taxonomy" id="7107"/>
    <lineage>
        <taxon>Eukaryota</taxon>
        <taxon>Metazoa</taxon>
        <taxon>Ecdysozoa</taxon>
        <taxon>Arthropoda</taxon>
        <taxon>Hexapoda</taxon>
        <taxon>Insecta</taxon>
        <taxon>Pterygota</taxon>
        <taxon>Neoptera</taxon>
        <taxon>Endopterygota</taxon>
        <taxon>Lepidoptera</taxon>
        <taxon>Glossata</taxon>
        <taxon>Ditrysia</taxon>
        <taxon>Noctuoidea</taxon>
        <taxon>Noctuidae</taxon>
        <taxon>Amphipyrinae</taxon>
        <taxon>Spodoptera</taxon>
    </lineage>
</organism>
<proteinExistence type="predicted"/>
<comment type="caution">
    <text evidence="1">The sequence shown here is derived from an EMBL/GenBank/DDBJ whole genome shotgun (WGS) entry which is preliminary data.</text>
</comment>
<dbReference type="EMBL" id="JACEFF010000140">
    <property type="protein sequence ID" value="KAH9643353.1"/>
    <property type="molecule type" value="Genomic_DNA"/>
</dbReference>
<dbReference type="AlphaFoldDB" id="A0A922SNE0"/>
<evidence type="ECO:0000313" key="1">
    <source>
        <dbReference type="EMBL" id="KAH9643353.1"/>
    </source>
</evidence>
<accession>A0A922SNE0</accession>